<accession>A0A506PP49</accession>
<feature type="signal peptide" evidence="1">
    <location>
        <begin position="1"/>
        <end position="20"/>
    </location>
</feature>
<dbReference type="OrthoDB" id="1427655at2"/>
<keyword evidence="2" id="KW-0121">Carboxypeptidase</keyword>
<organism evidence="2 3">
    <name type="scientific">Paucihalobacter ruber</name>
    <dbReference type="NCBI Taxonomy" id="2567861"/>
    <lineage>
        <taxon>Bacteria</taxon>
        <taxon>Pseudomonadati</taxon>
        <taxon>Bacteroidota</taxon>
        <taxon>Flavobacteriia</taxon>
        <taxon>Flavobacteriales</taxon>
        <taxon>Flavobacteriaceae</taxon>
        <taxon>Paucihalobacter</taxon>
    </lineage>
</organism>
<protein>
    <submittedName>
        <fullName evidence="2">Carboxypeptidase-like regulatory domain-containing protein</fullName>
    </submittedName>
</protein>
<reference evidence="2 3" key="1">
    <citation type="submission" date="2019-06" db="EMBL/GenBank/DDBJ databases">
        <title>Flavobacteriaceae Paucihalobacterium erythroidium CWB-1, complete genome.</title>
        <authorList>
            <person name="Wu S."/>
        </authorList>
    </citation>
    <scope>NUCLEOTIDE SEQUENCE [LARGE SCALE GENOMIC DNA]</scope>
    <source>
        <strain evidence="2 3">CWB-1</strain>
    </source>
</reference>
<dbReference type="Proteomes" id="UP000317332">
    <property type="component" value="Unassembled WGS sequence"/>
</dbReference>
<keyword evidence="2" id="KW-0645">Protease</keyword>
<name>A0A506PP49_9FLAO</name>
<sequence>MGLKSKILYCLILFSCGVLHSQSVVLSGNVIAEDDVEGIHILNKSNNQNTVTNQRGAFEILAGASDTLEVSGIMYDPIKIIVSAKHINDKYIAVRLDKKINLLDEVIVGKILTGSLDSDISNTETETLDLQKLGVPGYYGKQLTQAERRLADATGGKNFSVGGGMGGAGVGFNLNPFLNRISGRTKKLKNHVVLDNQRTYIEKLKSQYSDQLFENHNLTEGQKNEFFYYCSDNEEFKTLIKQQNDALVLNFLLNKLESFNHIITNKQ</sequence>
<evidence type="ECO:0000313" key="3">
    <source>
        <dbReference type="Proteomes" id="UP000317332"/>
    </source>
</evidence>
<proteinExistence type="predicted"/>
<gene>
    <name evidence="2" type="ORF">FJ651_01880</name>
</gene>
<evidence type="ECO:0000313" key="2">
    <source>
        <dbReference type="EMBL" id="TPV35686.1"/>
    </source>
</evidence>
<keyword evidence="2" id="KW-0378">Hydrolase</keyword>
<evidence type="ECO:0000256" key="1">
    <source>
        <dbReference type="SAM" id="SignalP"/>
    </source>
</evidence>
<dbReference type="AlphaFoldDB" id="A0A506PP49"/>
<dbReference type="GO" id="GO:0004180">
    <property type="term" value="F:carboxypeptidase activity"/>
    <property type="evidence" value="ECO:0007669"/>
    <property type="project" value="UniProtKB-KW"/>
</dbReference>
<comment type="caution">
    <text evidence="2">The sequence shown here is derived from an EMBL/GenBank/DDBJ whole genome shotgun (WGS) entry which is preliminary data.</text>
</comment>
<dbReference type="EMBL" id="VHIQ01000001">
    <property type="protein sequence ID" value="TPV35686.1"/>
    <property type="molecule type" value="Genomic_DNA"/>
</dbReference>
<keyword evidence="1" id="KW-0732">Signal</keyword>
<dbReference type="Pfam" id="PF13715">
    <property type="entry name" value="CarbopepD_reg_2"/>
    <property type="match status" value="1"/>
</dbReference>
<feature type="chain" id="PRO_5021201879" evidence="1">
    <location>
        <begin position="21"/>
        <end position="267"/>
    </location>
</feature>
<keyword evidence="3" id="KW-1185">Reference proteome</keyword>